<reference evidence="1" key="3">
    <citation type="submission" date="2022-06" db="UniProtKB">
        <authorList>
            <consortium name="EnsemblPlants"/>
        </authorList>
    </citation>
    <scope>IDENTIFICATION</scope>
</reference>
<sequence length="146" mass="15423">MTTAGGHPVVVLHRAEEPSSQGVRVGVGPNGGVHLWCLMRVVGLDVDGEMSIVVVSVAAGVVSVCHGCFSCTNGTIRCARGVRMWIGVLGCSSRWMFHWPSLAFVGNFLRGFVCHARNFLDGCAYATACTCETGFLLLQSPLLAPG</sequence>
<dbReference type="Gramene" id="TuG1812G0100001724.01.T01">
    <property type="protein sequence ID" value="TuG1812G0100001724.01.T01.cds261450"/>
    <property type="gene ID" value="TuG1812G0100001724.01"/>
</dbReference>
<accession>A0A8R7P6W0</accession>
<evidence type="ECO:0000313" key="2">
    <source>
        <dbReference type="Proteomes" id="UP000015106"/>
    </source>
</evidence>
<evidence type="ECO:0000313" key="1">
    <source>
        <dbReference type="EnsemblPlants" id="TuG1812G0100001724.01.T01.cds261450"/>
    </source>
</evidence>
<proteinExistence type="predicted"/>
<keyword evidence="2" id="KW-1185">Reference proteome</keyword>
<reference evidence="1" key="2">
    <citation type="submission" date="2018-03" db="EMBL/GenBank/DDBJ databases">
        <title>The Triticum urartu genome reveals the dynamic nature of wheat genome evolution.</title>
        <authorList>
            <person name="Ling H."/>
            <person name="Ma B."/>
            <person name="Shi X."/>
            <person name="Liu H."/>
            <person name="Dong L."/>
            <person name="Sun H."/>
            <person name="Cao Y."/>
            <person name="Gao Q."/>
            <person name="Zheng S."/>
            <person name="Li Y."/>
            <person name="Yu Y."/>
            <person name="Du H."/>
            <person name="Qi M."/>
            <person name="Li Y."/>
            <person name="Yu H."/>
            <person name="Cui Y."/>
            <person name="Wang N."/>
            <person name="Chen C."/>
            <person name="Wu H."/>
            <person name="Zhao Y."/>
            <person name="Zhang J."/>
            <person name="Li Y."/>
            <person name="Zhou W."/>
            <person name="Zhang B."/>
            <person name="Hu W."/>
            <person name="Eijk M."/>
            <person name="Tang J."/>
            <person name="Witsenboer H."/>
            <person name="Zhao S."/>
            <person name="Li Z."/>
            <person name="Zhang A."/>
            <person name="Wang D."/>
            <person name="Liang C."/>
        </authorList>
    </citation>
    <scope>NUCLEOTIDE SEQUENCE [LARGE SCALE GENOMIC DNA]</scope>
    <source>
        <strain evidence="1">cv. G1812</strain>
    </source>
</reference>
<name>A0A8R7P6W0_TRIUA</name>
<dbReference type="EnsemblPlants" id="TuG1812G0100001724.01.T01">
    <property type="protein sequence ID" value="TuG1812G0100001724.01.T01.cds261450"/>
    <property type="gene ID" value="TuG1812G0100001724.01"/>
</dbReference>
<dbReference type="Proteomes" id="UP000015106">
    <property type="component" value="Chromosome 1"/>
</dbReference>
<reference evidence="2" key="1">
    <citation type="journal article" date="2013" name="Nature">
        <title>Draft genome of the wheat A-genome progenitor Triticum urartu.</title>
        <authorList>
            <person name="Ling H.Q."/>
            <person name="Zhao S."/>
            <person name="Liu D."/>
            <person name="Wang J."/>
            <person name="Sun H."/>
            <person name="Zhang C."/>
            <person name="Fan H."/>
            <person name="Li D."/>
            <person name="Dong L."/>
            <person name="Tao Y."/>
            <person name="Gao C."/>
            <person name="Wu H."/>
            <person name="Li Y."/>
            <person name="Cui Y."/>
            <person name="Guo X."/>
            <person name="Zheng S."/>
            <person name="Wang B."/>
            <person name="Yu K."/>
            <person name="Liang Q."/>
            <person name="Yang W."/>
            <person name="Lou X."/>
            <person name="Chen J."/>
            <person name="Feng M."/>
            <person name="Jian J."/>
            <person name="Zhang X."/>
            <person name="Luo G."/>
            <person name="Jiang Y."/>
            <person name="Liu J."/>
            <person name="Wang Z."/>
            <person name="Sha Y."/>
            <person name="Zhang B."/>
            <person name="Wu H."/>
            <person name="Tang D."/>
            <person name="Shen Q."/>
            <person name="Xue P."/>
            <person name="Zou S."/>
            <person name="Wang X."/>
            <person name="Liu X."/>
            <person name="Wang F."/>
            <person name="Yang Y."/>
            <person name="An X."/>
            <person name="Dong Z."/>
            <person name="Zhang K."/>
            <person name="Zhang X."/>
            <person name="Luo M.C."/>
            <person name="Dvorak J."/>
            <person name="Tong Y."/>
            <person name="Wang J."/>
            <person name="Yang H."/>
            <person name="Li Z."/>
            <person name="Wang D."/>
            <person name="Zhang A."/>
            <person name="Wang J."/>
        </authorList>
    </citation>
    <scope>NUCLEOTIDE SEQUENCE</scope>
    <source>
        <strain evidence="2">cv. G1812</strain>
    </source>
</reference>
<dbReference type="AlphaFoldDB" id="A0A8R7P6W0"/>
<protein>
    <submittedName>
        <fullName evidence="1">Uncharacterized protein</fullName>
    </submittedName>
</protein>
<organism evidence="1 2">
    <name type="scientific">Triticum urartu</name>
    <name type="common">Red wild einkorn</name>
    <name type="synonym">Crithodium urartu</name>
    <dbReference type="NCBI Taxonomy" id="4572"/>
    <lineage>
        <taxon>Eukaryota</taxon>
        <taxon>Viridiplantae</taxon>
        <taxon>Streptophyta</taxon>
        <taxon>Embryophyta</taxon>
        <taxon>Tracheophyta</taxon>
        <taxon>Spermatophyta</taxon>
        <taxon>Magnoliopsida</taxon>
        <taxon>Liliopsida</taxon>
        <taxon>Poales</taxon>
        <taxon>Poaceae</taxon>
        <taxon>BOP clade</taxon>
        <taxon>Pooideae</taxon>
        <taxon>Triticodae</taxon>
        <taxon>Triticeae</taxon>
        <taxon>Triticinae</taxon>
        <taxon>Triticum</taxon>
    </lineage>
</organism>